<dbReference type="CDD" id="cd15848">
    <property type="entry name" value="SNARE_syntaxin1-like"/>
    <property type="match status" value="1"/>
</dbReference>
<dbReference type="Pfam" id="PF05739">
    <property type="entry name" value="SNARE"/>
    <property type="match status" value="1"/>
</dbReference>
<evidence type="ECO:0000256" key="3">
    <source>
        <dbReference type="SAM" id="Phobius"/>
    </source>
</evidence>
<dbReference type="PROSITE" id="PS50192">
    <property type="entry name" value="T_SNARE"/>
    <property type="match status" value="1"/>
</dbReference>
<dbReference type="GO" id="GO:0000149">
    <property type="term" value="F:SNARE binding"/>
    <property type="evidence" value="ECO:0007669"/>
    <property type="project" value="TreeGrafter"/>
</dbReference>
<dbReference type="Gene3D" id="1.20.5.110">
    <property type="match status" value="1"/>
</dbReference>
<dbReference type="Proteomes" id="UP000717585">
    <property type="component" value="Unassembled WGS sequence"/>
</dbReference>
<dbReference type="GO" id="GO:0005886">
    <property type="term" value="C:plasma membrane"/>
    <property type="evidence" value="ECO:0007669"/>
    <property type="project" value="TreeGrafter"/>
</dbReference>
<evidence type="ECO:0000313" key="6">
    <source>
        <dbReference type="Proteomes" id="UP000717585"/>
    </source>
</evidence>
<keyword evidence="3" id="KW-0472">Membrane</keyword>
<dbReference type="GO" id="GO:0012505">
    <property type="term" value="C:endomembrane system"/>
    <property type="evidence" value="ECO:0007669"/>
    <property type="project" value="TreeGrafter"/>
</dbReference>
<dbReference type="AlphaFoldDB" id="A0A8J6AU06"/>
<dbReference type="OrthoDB" id="10255013at2759"/>
<dbReference type="GO" id="GO:0006886">
    <property type="term" value="P:intracellular protein transport"/>
    <property type="evidence" value="ECO:0007669"/>
    <property type="project" value="TreeGrafter"/>
</dbReference>
<dbReference type="GO" id="GO:0048278">
    <property type="term" value="P:vesicle docking"/>
    <property type="evidence" value="ECO:0007669"/>
    <property type="project" value="TreeGrafter"/>
</dbReference>
<dbReference type="PANTHER" id="PTHR19957:SF307">
    <property type="entry name" value="PROTEIN SSO1-RELATED"/>
    <property type="match status" value="1"/>
</dbReference>
<dbReference type="EMBL" id="JAHDYR010000016">
    <property type="protein sequence ID" value="KAG9394123.1"/>
    <property type="molecule type" value="Genomic_DNA"/>
</dbReference>
<dbReference type="GO" id="GO:0006906">
    <property type="term" value="P:vesicle fusion"/>
    <property type="evidence" value="ECO:0007669"/>
    <property type="project" value="TreeGrafter"/>
</dbReference>
<keyword evidence="3" id="KW-0812">Transmembrane</keyword>
<evidence type="ECO:0000313" key="5">
    <source>
        <dbReference type="EMBL" id="KAG9394123.1"/>
    </source>
</evidence>
<comment type="subcellular location">
    <subcellularLocation>
        <location evidence="1">Membrane</location>
        <topology evidence="1">Single-pass type IV membrane protein</topology>
    </subcellularLocation>
</comment>
<keyword evidence="3" id="KW-1133">Transmembrane helix</keyword>
<organism evidence="5 6">
    <name type="scientific">Carpediemonas membranifera</name>
    <dbReference type="NCBI Taxonomy" id="201153"/>
    <lineage>
        <taxon>Eukaryota</taxon>
        <taxon>Metamonada</taxon>
        <taxon>Carpediemonas-like organisms</taxon>
        <taxon>Carpediemonas</taxon>
    </lineage>
</organism>
<dbReference type="InterPro" id="IPR045242">
    <property type="entry name" value="Syntaxin"/>
</dbReference>
<keyword evidence="6" id="KW-1185">Reference proteome</keyword>
<dbReference type="GO" id="GO:0006887">
    <property type="term" value="P:exocytosis"/>
    <property type="evidence" value="ECO:0007669"/>
    <property type="project" value="TreeGrafter"/>
</dbReference>
<evidence type="ECO:0000256" key="1">
    <source>
        <dbReference type="ARBA" id="ARBA00004211"/>
    </source>
</evidence>
<name>A0A8J6AU06_9EUKA</name>
<dbReference type="PANTHER" id="PTHR19957">
    <property type="entry name" value="SYNTAXIN"/>
    <property type="match status" value="1"/>
</dbReference>
<sequence>MNRLAELRAQTGLEDADSELGIPEIMIEEEDEQYEDEFSKLADSAKKLLRKVNKRIESITHEQKKDGLSVRIVELITQGSESAIKALTLACREDINELTALLKRMNTILSTEDEEVSVVELRSRRNIYDYISREMIKTATRFQQLQAHNRDAFRNQLKRQIRIADMSLPDETLDRIADGVMDNDPEFESVLEAEFGNAGEVVTAYKEARERHSDILALTQSIKELHDMHKQFLFLVAQQSEALNLVANNISGAKDHVEKGQRHLDKASKHQKTGRKTIYLIICICLAVLLAGIAALILGLPLSAWGLVSLVQQFG</sequence>
<feature type="domain" description="T-SNARE coiled-coil homology" evidence="4">
    <location>
        <begin position="205"/>
        <end position="267"/>
    </location>
</feature>
<dbReference type="GO" id="GO:0005484">
    <property type="term" value="F:SNAP receptor activity"/>
    <property type="evidence" value="ECO:0007669"/>
    <property type="project" value="TreeGrafter"/>
</dbReference>
<dbReference type="GO" id="GO:0031201">
    <property type="term" value="C:SNARE complex"/>
    <property type="evidence" value="ECO:0007669"/>
    <property type="project" value="TreeGrafter"/>
</dbReference>
<dbReference type="SUPFAM" id="SSF47661">
    <property type="entry name" value="t-snare proteins"/>
    <property type="match status" value="1"/>
</dbReference>
<feature type="transmembrane region" description="Helical" evidence="3">
    <location>
        <begin position="278"/>
        <end position="300"/>
    </location>
</feature>
<accession>A0A8J6AU06</accession>
<evidence type="ECO:0000256" key="2">
    <source>
        <dbReference type="ARBA" id="ARBA00009063"/>
    </source>
</evidence>
<protein>
    <submittedName>
        <fullName evidence="5">Syntaxin</fullName>
    </submittedName>
</protein>
<dbReference type="InterPro" id="IPR010989">
    <property type="entry name" value="SNARE"/>
</dbReference>
<reference evidence="5" key="1">
    <citation type="submission" date="2021-05" db="EMBL/GenBank/DDBJ databases">
        <title>A free-living protist that lacks canonical eukaryotic 1 DNA replication and segregation systems.</title>
        <authorList>
            <person name="Salas-Leiva D.E."/>
            <person name="Tromer E.C."/>
            <person name="Curtis B.A."/>
            <person name="Jerlstrom-Hultqvist J."/>
            <person name="Kolisko M."/>
            <person name="Yi Z."/>
            <person name="Salas-Leiva J.S."/>
            <person name="Gallot-Lavallee L."/>
            <person name="Kops G.J.P.L."/>
            <person name="Archibald J.M."/>
            <person name="Simpson A.G.B."/>
            <person name="Roger A.J."/>
        </authorList>
    </citation>
    <scope>NUCLEOTIDE SEQUENCE</scope>
    <source>
        <strain evidence="5">BICM</strain>
    </source>
</reference>
<evidence type="ECO:0000259" key="4">
    <source>
        <dbReference type="PROSITE" id="PS50192"/>
    </source>
</evidence>
<comment type="caution">
    <text evidence="5">The sequence shown here is derived from an EMBL/GenBank/DDBJ whole genome shotgun (WGS) entry which is preliminary data.</text>
</comment>
<gene>
    <name evidence="5" type="ORF">J8273_4225</name>
</gene>
<dbReference type="InterPro" id="IPR000727">
    <property type="entry name" value="T_SNARE_dom"/>
</dbReference>
<proteinExistence type="inferred from homology"/>
<dbReference type="Gene3D" id="1.20.58.70">
    <property type="match status" value="1"/>
</dbReference>
<comment type="similarity">
    <text evidence="2">Belongs to the syntaxin family.</text>
</comment>
<dbReference type="SMART" id="SM00397">
    <property type="entry name" value="t_SNARE"/>
    <property type="match status" value="1"/>
</dbReference>